<protein>
    <submittedName>
        <fullName evidence="2">EAL domain-containing protein (Putative c-di-GMP-specific phosphodiesterase class I)</fullName>
    </submittedName>
</protein>
<organism evidence="2 3">
    <name type="scientific">Falsibacillus pallidus</name>
    <dbReference type="NCBI Taxonomy" id="493781"/>
    <lineage>
        <taxon>Bacteria</taxon>
        <taxon>Bacillati</taxon>
        <taxon>Bacillota</taxon>
        <taxon>Bacilli</taxon>
        <taxon>Bacillales</taxon>
        <taxon>Bacillaceae</taxon>
        <taxon>Falsibacillus</taxon>
    </lineage>
</organism>
<evidence type="ECO:0000259" key="1">
    <source>
        <dbReference type="PROSITE" id="PS50883"/>
    </source>
</evidence>
<feature type="domain" description="EAL" evidence="1">
    <location>
        <begin position="8"/>
        <end position="262"/>
    </location>
</feature>
<dbReference type="PANTHER" id="PTHR33121:SF70">
    <property type="entry name" value="SIGNALING PROTEIN YKOW"/>
    <property type="match status" value="1"/>
</dbReference>
<dbReference type="SUPFAM" id="SSF141868">
    <property type="entry name" value="EAL domain-like"/>
    <property type="match status" value="1"/>
</dbReference>
<dbReference type="InterPro" id="IPR035919">
    <property type="entry name" value="EAL_sf"/>
</dbReference>
<dbReference type="SMART" id="SM00052">
    <property type="entry name" value="EAL"/>
    <property type="match status" value="1"/>
</dbReference>
<evidence type="ECO:0000313" key="2">
    <source>
        <dbReference type="EMBL" id="RDI39895.1"/>
    </source>
</evidence>
<sequence length="414" mass="47548">MNVESFKQYSLEKDMRTALQENQFFLHYQPRVETTTGKIVAAEALIRWSHPEWGIISPGEFIPLAEESGLIIDIGDWVLDEVCAQLSKWQEEGIQIVPVSVNVSANRFLRNNLTEAIQATLEKYQIDSSFIEIEITESTMIQYHDAVFRTLEQLRDLGIKLVLDDFGTGYSSLTYLKKFKFDTLKIDRSFIQNLDTNPEDQAIAANLINLAHALNMNVVAEGVEQISHLERMKKKQCDQIQGFLFSRPVDHKEFAEKLKKKIIKPVVEKQKNLNKSKRKFFRVSFQYPLAANMTIIEINHKKVRLGTTEILIENIGPGGLRFASSINLPVRNDIILAIEAEIFGHTVRFKGTIVWSEDLHQGVCRYGFEFQLDEKDREKLLPLLNHLQIQLRKNPLIPDCSFVETSAEEHFAAK</sequence>
<dbReference type="InterPro" id="IPR009875">
    <property type="entry name" value="PilZ_domain"/>
</dbReference>
<dbReference type="InterPro" id="IPR050706">
    <property type="entry name" value="Cyclic-di-GMP_PDE-like"/>
</dbReference>
<name>A0A370G7W9_9BACI</name>
<keyword evidence="3" id="KW-1185">Reference proteome</keyword>
<reference evidence="2 3" key="1">
    <citation type="submission" date="2018-07" db="EMBL/GenBank/DDBJ databases">
        <title>Genomic Encyclopedia of Type Strains, Phase IV (KMG-IV): sequencing the most valuable type-strain genomes for metagenomic binning, comparative biology and taxonomic classification.</title>
        <authorList>
            <person name="Goeker M."/>
        </authorList>
    </citation>
    <scope>NUCLEOTIDE SEQUENCE [LARGE SCALE GENOMIC DNA]</scope>
    <source>
        <strain evidence="2 3">DSM 25281</strain>
    </source>
</reference>
<dbReference type="Proteomes" id="UP000255326">
    <property type="component" value="Unassembled WGS sequence"/>
</dbReference>
<dbReference type="Gene3D" id="3.20.20.450">
    <property type="entry name" value="EAL domain"/>
    <property type="match status" value="1"/>
</dbReference>
<dbReference type="EMBL" id="QQAY01000014">
    <property type="protein sequence ID" value="RDI39895.1"/>
    <property type="molecule type" value="Genomic_DNA"/>
</dbReference>
<dbReference type="GO" id="GO:0035438">
    <property type="term" value="F:cyclic-di-GMP binding"/>
    <property type="evidence" value="ECO:0007669"/>
    <property type="project" value="InterPro"/>
</dbReference>
<dbReference type="CDD" id="cd01948">
    <property type="entry name" value="EAL"/>
    <property type="match status" value="1"/>
</dbReference>
<proteinExistence type="predicted"/>
<dbReference type="InterPro" id="IPR001633">
    <property type="entry name" value="EAL_dom"/>
</dbReference>
<dbReference type="Pfam" id="PF07238">
    <property type="entry name" value="PilZ"/>
    <property type="match status" value="1"/>
</dbReference>
<accession>A0A370G7W9</accession>
<dbReference type="FunFam" id="3.20.20.450:FF:000001">
    <property type="entry name" value="Cyclic di-GMP phosphodiesterase yahA"/>
    <property type="match status" value="1"/>
</dbReference>
<dbReference type="PROSITE" id="PS50883">
    <property type="entry name" value="EAL"/>
    <property type="match status" value="1"/>
</dbReference>
<dbReference type="PANTHER" id="PTHR33121">
    <property type="entry name" value="CYCLIC DI-GMP PHOSPHODIESTERASE PDEF"/>
    <property type="match status" value="1"/>
</dbReference>
<dbReference type="Pfam" id="PF00563">
    <property type="entry name" value="EAL"/>
    <property type="match status" value="1"/>
</dbReference>
<evidence type="ECO:0000313" key="3">
    <source>
        <dbReference type="Proteomes" id="UP000255326"/>
    </source>
</evidence>
<comment type="caution">
    <text evidence="2">The sequence shown here is derived from an EMBL/GenBank/DDBJ whole genome shotgun (WGS) entry which is preliminary data.</text>
</comment>
<dbReference type="GO" id="GO:0071111">
    <property type="term" value="F:cyclic-guanylate-specific phosphodiesterase activity"/>
    <property type="evidence" value="ECO:0007669"/>
    <property type="project" value="InterPro"/>
</dbReference>
<dbReference type="AlphaFoldDB" id="A0A370G7W9"/>
<gene>
    <name evidence="2" type="ORF">DFR59_11453</name>
</gene>